<evidence type="ECO:0000313" key="1">
    <source>
        <dbReference type="EMBL" id="EHJ07511.1"/>
    </source>
</evidence>
<protein>
    <submittedName>
        <fullName evidence="1">Uncharacterized protein</fullName>
    </submittedName>
</protein>
<comment type="caution">
    <text evidence="1">The sequence shown here is derived from an EMBL/GenBank/DDBJ whole genome shotgun (WGS) entry which is preliminary data.</text>
</comment>
<dbReference type="InterPro" id="IPR009494">
    <property type="entry name" value="DUF1108"/>
</dbReference>
<dbReference type="EMBL" id="AEUN01000463">
    <property type="protein sequence ID" value="EHJ07511.1"/>
    <property type="molecule type" value="Genomic_DNA"/>
</dbReference>
<dbReference type="Pfam" id="PF06531">
    <property type="entry name" value="DUF1108"/>
    <property type="match status" value="1"/>
</dbReference>
<reference evidence="1 2" key="1">
    <citation type="journal article" date="2012" name="BMC Genomics">
        <title>Comparative genomic analysis of the genus Staphylococcus including Staphylococcus aureus and its newly described sister species Staphylococcus simiae.</title>
        <authorList>
            <person name="Suzuki H."/>
            <person name="Lefebure T."/>
            <person name="Pavinski Bitar P."/>
            <person name="Stanhope M.J."/>
        </authorList>
    </citation>
    <scope>NUCLEOTIDE SEQUENCE [LARGE SCALE GENOMIC DNA]</scope>
    <source>
        <strain evidence="1 2">CCM 7213</strain>
    </source>
</reference>
<gene>
    <name evidence="1" type="ORF">SS7213T_08827</name>
</gene>
<organism evidence="1 2">
    <name type="scientific">Staphylococcus simiae CCM 7213 = CCUG 51256</name>
    <dbReference type="NCBI Taxonomy" id="911238"/>
    <lineage>
        <taxon>Bacteria</taxon>
        <taxon>Bacillati</taxon>
        <taxon>Bacillota</taxon>
        <taxon>Bacilli</taxon>
        <taxon>Bacillales</taxon>
        <taxon>Staphylococcaceae</taxon>
        <taxon>Staphylococcus</taxon>
    </lineage>
</organism>
<sequence>MYYKIGDVAQKVIRFEGFDFNWQ</sequence>
<proteinExistence type="predicted"/>
<accession>G5JJV6</accession>
<evidence type="ECO:0000313" key="2">
    <source>
        <dbReference type="Proteomes" id="UP000005413"/>
    </source>
</evidence>
<dbReference type="Proteomes" id="UP000005413">
    <property type="component" value="Unassembled WGS sequence"/>
</dbReference>
<name>G5JJV6_9STAP</name>
<keyword evidence="2" id="KW-1185">Reference proteome</keyword>
<dbReference type="AlphaFoldDB" id="G5JJV6"/>